<dbReference type="InParanoid" id="K0KGD2"/>
<name>K0KGD2_WICCF</name>
<gene>
    <name evidence="1" type="ORF">BN7_3779</name>
</gene>
<keyword evidence="2" id="KW-1185">Reference proteome</keyword>
<dbReference type="EMBL" id="CAIF01000112">
    <property type="protein sequence ID" value="CCH44220.1"/>
    <property type="molecule type" value="Genomic_DNA"/>
</dbReference>
<dbReference type="AlphaFoldDB" id="K0KGD2"/>
<organism evidence="1 2">
    <name type="scientific">Wickerhamomyces ciferrii (strain ATCC 14091 / BCRC 22168 / CBS 111 / JCM 3599 / NBRC 0793 / NRRL Y-1031 F-60-10)</name>
    <name type="common">Yeast</name>
    <name type="synonym">Pichia ciferrii</name>
    <dbReference type="NCBI Taxonomy" id="1206466"/>
    <lineage>
        <taxon>Eukaryota</taxon>
        <taxon>Fungi</taxon>
        <taxon>Dikarya</taxon>
        <taxon>Ascomycota</taxon>
        <taxon>Saccharomycotina</taxon>
        <taxon>Saccharomycetes</taxon>
        <taxon>Phaffomycetales</taxon>
        <taxon>Wickerhamomycetaceae</taxon>
        <taxon>Wickerhamomyces</taxon>
    </lineage>
</organism>
<accession>K0KGD2</accession>
<dbReference type="SUPFAM" id="SSF52833">
    <property type="entry name" value="Thioredoxin-like"/>
    <property type="match status" value="1"/>
</dbReference>
<reference evidence="1 2" key="1">
    <citation type="journal article" date="2012" name="Eukaryot. Cell">
        <title>Draft genome sequence of Wickerhamomyces ciferrii NRRL Y-1031 F-60-10.</title>
        <authorList>
            <person name="Schneider J."/>
            <person name="Andrea H."/>
            <person name="Blom J."/>
            <person name="Jaenicke S."/>
            <person name="Ruckert C."/>
            <person name="Schorsch C."/>
            <person name="Szczepanowski R."/>
            <person name="Farwick M."/>
            <person name="Goesmann A."/>
            <person name="Puhler A."/>
            <person name="Schaffer S."/>
            <person name="Tauch A."/>
            <person name="Kohler T."/>
            <person name="Brinkrolf K."/>
        </authorList>
    </citation>
    <scope>NUCLEOTIDE SEQUENCE [LARGE SCALE GENOMIC DNA]</scope>
    <source>
        <strain evidence="2">ATCC 14091 / BCRC 22168 / CBS 111 / JCM 3599 / NBRC 0793 / NRRL Y-1031 F-60-10</strain>
    </source>
</reference>
<proteinExistence type="predicted"/>
<dbReference type="InterPro" id="IPR036249">
    <property type="entry name" value="Thioredoxin-like_sf"/>
</dbReference>
<dbReference type="HOGENOM" id="CLU_1788332_0_0_1"/>
<sequence>MAVTVITSKDQFDQIVDNEQSKKLIVIGFVNGSNDCQFFSTDVLGKVAKYFTEDVRTTNLEFYQVNIHEGADGASIARERGVDTTPVCHFYKEGELIDGTSGAIGNPISETIYRIHEFPIRDKARPNHDIYQRAQQYYGPGTGYY</sequence>
<protein>
    <submittedName>
        <fullName evidence="1">Thioredoxin H-type</fullName>
    </submittedName>
</protein>
<dbReference type="Gene3D" id="3.40.30.10">
    <property type="entry name" value="Glutaredoxin"/>
    <property type="match status" value="1"/>
</dbReference>
<evidence type="ECO:0000313" key="1">
    <source>
        <dbReference type="EMBL" id="CCH44220.1"/>
    </source>
</evidence>
<comment type="caution">
    <text evidence="1">The sequence shown here is derived from an EMBL/GenBank/DDBJ whole genome shotgun (WGS) entry which is preliminary data.</text>
</comment>
<evidence type="ECO:0000313" key="2">
    <source>
        <dbReference type="Proteomes" id="UP000009328"/>
    </source>
</evidence>
<dbReference type="CDD" id="cd02947">
    <property type="entry name" value="TRX_family"/>
    <property type="match status" value="1"/>
</dbReference>
<dbReference type="Proteomes" id="UP000009328">
    <property type="component" value="Unassembled WGS sequence"/>
</dbReference>